<reference evidence="8 9" key="1">
    <citation type="submission" date="2020-04" db="EMBL/GenBank/DDBJ databases">
        <title>Description of novel Gluconacetobacter.</title>
        <authorList>
            <person name="Sombolestani A."/>
        </authorList>
    </citation>
    <scope>NUCLEOTIDE SEQUENCE [LARGE SCALE GENOMIC DNA]</scope>
    <source>
        <strain evidence="8 9">LMG 21311</strain>
    </source>
</reference>
<dbReference type="Proteomes" id="UP000555756">
    <property type="component" value="Unassembled WGS sequence"/>
</dbReference>
<dbReference type="AlphaFoldDB" id="A0A7W4PFE1"/>
<protein>
    <submittedName>
        <fullName evidence="8">GtrA family protein</fullName>
    </submittedName>
</protein>
<keyword evidence="9" id="KW-1185">Reference proteome</keyword>
<feature type="transmembrane region" description="Helical" evidence="6">
    <location>
        <begin position="80"/>
        <end position="101"/>
    </location>
</feature>
<dbReference type="Pfam" id="PF04138">
    <property type="entry name" value="GtrA_DPMS_TM"/>
    <property type="match status" value="1"/>
</dbReference>
<proteinExistence type="inferred from homology"/>
<feature type="transmembrane region" description="Helical" evidence="6">
    <location>
        <begin position="20"/>
        <end position="42"/>
    </location>
</feature>
<dbReference type="PANTHER" id="PTHR38459:SF1">
    <property type="entry name" value="PROPHAGE BACTOPRENOL-LINKED GLUCOSE TRANSLOCASE HOMOLOG"/>
    <property type="match status" value="1"/>
</dbReference>
<dbReference type="InterPro" id="IPR051401">
    <property type="entry name" value="GtrA_CellWall_Glycosyl"/>
</dbReference>
<dbReference type="EMBL" id="JABEQF010000018">
    <property type="protein sequence ID" value="MBB2191595.1"/>
    <property type="molecule type" value="Genomic_DNA"/>
</dbReference>
<feature type="transmembrane region" description="Helical" evidence="6">
    <location>
        <begin position="107"/>
        <end position="132"/>
    </location>
</feature>
<name>A0A7W4PFE1_9PROT</name>
<feature type="transmembrane region" description="Helical" evidence="6">
    <location>
        <begin position="48"/>
        <end position="68"/>
    </location>
</feature>
<evidence type="ECO:0000256" key="1">
    <source>
        <dbReference type="ARBA" id="ARBA00004141"/>
    </source>
</evidence>
<keyword evidence="5 6" id="KW-0472">Membrane</keyword>
<comment type="subcellular location">
    <subcellularLocation>
        <location evidence="1">Membrane</location>
        <topology evidence="1">Multi-pass membrane protein</topology>
    </subcellularLocation>
</comment>
<organism evidence="8 9">
    <name type="scientific">Gluconacetobacter azotocaptans</name>
    <dbReference type="NCBI Taxonomy" id="142834"/>
    <lineage>
        <taxon>Bacteria</taxon>
        <taxon>Pseudomonadati</taxon>
        <taxon>Pseudomonadota</taxon>
        <taxon>Alphaproteobacteria</taxon>
        <taxon>Acetobacterales</taxon>
        <taxon>Acetobacteraceae</taxon>
        <taxon>Gluconacetobacter</taxon>
    </lineage>
</organism>
<evidence type="ECO:0000256" key="5">
    <source>
        <dbReference type="ARBA" id="ARBA00023136"/>
    </source>
</evidence>
<dbReference type="PANTHER" id="PTHR38459">
    <property type="entry name" value="PROPHAGE BACTOPRENOL-LINKED GLUCOSE TRANSLOCASE HOMOLOG"/>
    <property type="match status" value="1"/>
</dbReference>
<evidence type="ECO:0000259" key="7">
    <source>
        <dbReference type="Pfam" id="PF04138"/>
    </source>
</evidence>
<evidence type="ECO:0000256" key="4">
    <source>
        <dbReference type="ARBA" id="ARBA00022989"/>
    </source>
</evidence>
<sequence>MNNVHVRPDLYLRLGELARFLFVGAGNTLFSLLLIFMLISYAGADYRVANFLGYVVGYVISFSLNRLWTFRHTGCWKKGFLRWSLVALIAYLVNLSVVVFTHTEMGIGIYTAQLIGIAVYTMTSFLGGRFFVFAMEPSV</sequence>
<dbReference type="RefSeq" id="WP_183120711.1">
    <property type="nucleotide sequence ID" value="NZ_JABEQF010000018.1"/>
</dbReference>
<evidence type="ECO:0000313" key="8">
    <source>
        <dbReference type="EMBL" id="MBB2191595.1"/>
    </source>
</evidence>
<gene>
    <name evidence="8" type="ORF">HLH34_16785</name>
</gene>
<comment type="caution">
    <text evidence="8">The sequence shown here is derived from an EMBL/GenBank/DDBJ whole genome shotgun (WGS) entry which is preliminary data.</text>
</comment>
<evidence type="ECO:0000313" key="9">
    <source>
        <dbReference type="Proteomes" id="UP000555756"/>
    </source>
</evidence>
<evidence type="ECO:0000256" key="6">
    <source>
        <dbReference type="SAM" id="Phobius"/>
    </source>
</evidence>
<dbReference type="GO" id="GO:0005886">
    <property type="term" value="C:plasma membrane"/>
    <property type="evidence" value="ECO:0007669"/>
    <property type="project" value="TreeGrafter"/>
</dbReference>
<dbReference type="InterPro" id="IPR007267">
    <property type="entry name" value="GtrA_DPMS_TM"/>
</dbReference>
<evidence type="ECO:0000256" key="2">
    <source>
        <dbReference type="ARBA" id="ARBA00009399"/>
    </source>
</evidence>
<keyword evidence="3 6" id="KW-0812">Transmembrane</keyword>
<keyword evidence="4 6" id="KW-1133">Transmembrane helix</keyword>
<dbReference type="GO" id="GO:0000271">
    <property type="term" value="P:polysaccharide biosynthetic process"/>
    <property type="evidence" value="ECO:0007669"/>
    <property type="project" value="InterPro"/>
</dbReference>
<comment type="similarity">
    <text evidence="2">Belongs to the GtrA family.</text>
</comment>
<evidence type="ECO:0000256" key="3">
    <source>
        <dbReference type="ARBA" id="ARBA00022692"/>
    </source>
</evidence>
<accession>A0A7W4PFE1</accession>
<feature type="domain" description="GtrA/DPMS transmembrane" evidence="7">
    <location>
        <begin position="19"/>
        <end position="133"/>
    </location>
</feature>